<protein>
    <submittedName>
        <fullName evidence="2">Uncharacterized protein</fullName>
    </submittedName>
</protein>
<feature type="region of interest" description="Disordered" evidence="1">
    <location>
        <begin position="72"/>
        <end position="97"/>
    </location>
</feature>
<dbReference type="Proteomes" id="UP001054889">
    <property type="component" value="Unassembled WGS sequence"/>
</dbReference>
<evidence type="ECO:0000313" key="3">
    <source>
        <dbReference type="Proteomes" id="UP001054889"/>
    </source>
</evidence>
<reference evidence="2" key="2">
    <citation type="submission" date="2021-12" db="EMBL/GenBank/DDBJ databases">
        <title>Resequencing data analysis of finger millet.</title>
        <authorList>
            <person name="Hatakeyama M."/>
            <person name="Aluri S."/>
            <person name="Balachadran M.T."/>
            <person name="Sivarajan S.R."/>
            <person name="Poveda L."/>
            <person name="Shimizu-Inatsugi R."/>
            <person name="Schlapbach R."/>
            <person name="Sreeman S.M."/>
            <person name="Shimizu K.K."/>
        </authorList>
    </citation>
    <scope>NUCLEOTIDE SEQUENCE</scope>
</reference>
<reference evidence="2" key="1">
    <citation type="journal article" date="2018" name="DNA Res.">
        <title>Multiple hybrid de novo genome assembly of finger millet, an orphan allotetraploid crop.</title>
        <authorList>
            <person name="Hatakeyama M."/>
            <person name="Aluri S."/>
            <person name="Balachadran M.T."/>
            <person name="Sivarajan S.R."/>
            <person name="Patrignani A."/>
            <person name="Gruter S."/>
            <person name="Poveda L."/>
            <person name="Shimizu-Inatsugi R."/>
            <person name="Baeten J."/>
            <person name="Francoijs K.J."/>
            <person name="Nataraja K.N."/>
            <person name="Reddy Y.A.N."/>
            <person name="Phadnis S."/>
            <person name="Ravikumar R.L."/>
            <person name="Schlapbach R."/>
            <person name="Sreeman S.M."/>
            <person name="Shimizu K.K."/>
        </authorList>
    </citation>
    <scope>NUCLEOTIDE SEQUENCE</scope>
</reference>
<organism evidence="2 3">
    <name type="scientific">Eleusine coracana subsp. coracana</name>
    <dbReference type="NCBI Taxonomy" id="191504"/>
    <lineage>
        <taxon>Eukaryota</taxon>
        <taxon>Viridiplantae</taxon>
        <taxon>Streptophyta</taxon>
        <taxon>Embryophyta</taxon>
        <taxon>Tracheophyta</taxon>
        <taxon>Spermatophyta</taxon>
        <taxon>Magnoliopsida</taxon>
        <taxon>Liliopsida</taxon>
        <taxon>Poales</taxon>
        <taxon>Poaceae</taxon>
        <taxon>PACMAD clade</taxon>
        <taxon>Chloridoideae</taxon>
        <taxon>Cynodonteae</taxon>
        <taxon>Eleusininae</taxon>
        <taxon>Eleusine</taxon>
    </lineage>
</organism>
<gene>
    <name evidence="2" type="primary">gb14665</name>
    <name evidence="2" type="ORF">PR202_gb14665</name>
</gene>
<keyword evidence="3" id="KW-1185">Reference proteome</keyword>
<dbReference type="EMBL" id="BQKI01000079">
    <property type="protein sequence ID" value="GJN26711.1"/>
    <property type="molecule type" value="Genomic_DNA"/>
</dbReference>
<sequence length="97" mass="10875">MEAVASGLSSLLATLRVDGPWTHPGSWEDIAPESGSVRVSDPGGRLRQEPIYELASVTFYLFQCREINRTSRKLKKDDDADDKDDEQHGLYTLHQLS</sequence>
<dbReference type="AlphaFoldDB" id="A0AAV5EVR7"/>
<accession>A0AAV5EVR7</accession>
<proteinExistence type="predicted"/>
<comment type="caution">
    <text evidence="2">The sequence shown here is derived from an EMBL/GenBank/DDBJ whole genome shotgun (WGS) entry which is preliminary data.</text>
</comment>
<name>A0AAV5EVR7_ELECO</name>
<evidence type="ECO:0000313" key="2">
    <source>
        <dbReference type="EMBL" id="GJN26711.1"/>
    </source>
</evidence>
<evidence type="ECO:0000256" key="1">
    <source>
        <dbReference type="SAM" id="MobiDB-lite"/>
    </source>
</evidence>